<proteinExistence type="predicted"/>
<dbReference type="EMBL" id="LR796336">
    <property type="protein sequence ID" value="CAB4137525.1"/>
    <property type="molecule type" value="Genomic_DNA"/>
</dbReference>
<gene>
    <name evidence="1" type="ORF">UFOVP319_40</name>
</gene>
<evidence type="ECO:0000313" key="1">
    <source>
        <dbReference type="EMBL" id="CAB4137525.1"/>
    </source>
</evidence>
<protein>
    <submittedName>
        <fullName evidence="1">Uncharacterized protein</fullName>
    </submittedName>
</protein>
<accession>A0A6J5LT10</accession>
<organism evidence="1">
    <name type="scientific">uncultured Caudovirales phage</name>
    <dbReference type="NCBI Taxonomy" id="2100421"/>
    <lineage>
        <taxon>Viruses</taxon>
        <taxon>Duplodnaviria</taxon>
        <taxon>Heunggongvirae</taxon>
        <taxon>Uroviricota</taxon>
        <taxon>Caudoviricetes</taxon>
        <taxon>Peduoviridae</taxon>
        <taxon>Maltschvirus</taxon>
        <taxon>Maltschvirus maltsch</taxon>
    </lineage>
</organism>
<sequence>MTTCRDIVTRALQMSGIVALGRDPKAAETEAGMVSLQSLYDEWFTGGMFGRLKDVYADGIYTANEGERITADGATITLPTLYDDNKRPPYEFSAVVIVTGGTADNFVYHNGAWHNCAGLLLGDDAPLASISVDGLAGCVAERLVSTFGGDVSVGSARAARQFKQALSLKIGATQPAATSVYF</sequence>
<name>A0A6J5LT10_9CAUD</name>
<reference evidence="1" key="1">
    <citation type="submission" date="2020-04" db="EMBL/GenBank/DDBJ databases">
        <authorList>
            <person name="Chiriac C."/>
            <person name="Salcher M."/>
            <person name="Ghai R."/>
            <person name="Kavagutti S V."/>
        </authorList>
    </citation>
    <scope>NUCLEOTIDE SEQUENCE</scope>
</reference>